<dbReference type="PANTHER" id="PTHR19848:SF8">
    <property type="entry name" value="F-BOX AND WD REPEAT DOMAIN CONTAINING 7"/>
    <property type="match status" value="1"/>
</dbReference>
<accession>A0A450UUW3</accession>
<dbReference type="SUPFAM" id="SSF50969">
    <property type="entry name" value="YVTN repeat-like/Quinoprotein amine dehydrogenase"/>
    <property type="match status" value="1"/>
</dbReference>
<feature type="transmembrane region" description="Helical" evidence="4">
    <location>
        <begin position="734"/>
        <end position="758"/>
    </location>
</feature>
<evidence type="ECO:0000256" key="3">
    <source>
        <dbReference type="SAM" id="Coils"/>
    </source>
</evidence>
<dbReference type="SMART" id="SM00320">
    <property type="entry name" value="WD40"/>
    <property type="match status" value="4"/>
</dbReference>
<gene>
    <name evidence="5" type="ORF">BECKH772A_GA0070896_1000618</name>
    <name evidence="6" type="ORF">BECKH772B_GA0070898_1000718</name>
    <name evidence="7" type="ORF">BECKH772C_GA0070978_1000618</name>
</gene>
<dbReference type="Gene3D" id="2.130.10.10">
    <property type="entry name" value="YVTN repeat-like/Quinoprotein amine dehydrogenase"/>
    <property type="match status" value="3"/>
</dbReference>
<evidence type="ECO:0000313" key="7">
    <source>
        <dbReference type="EMBL" id="VFJ96348.1"/>
    </source>
</evidence>
<organism evidence="7">
    <name type="scientific">Candidatus Kentrum eta</name>
    <dbReference type="NCBI Taxonomy" id="2126337"/>
    <lineage>
        <taxon>Bacteria</taxon>
        <taxon>Pseudomonadati</taxon>
        <taxon>Pseudomonadota</taxon>
        <taxon>Gammaproteobacteria</taxon>
        <taxon>Candidatus Kentrum</taxon>
    </lineage>
</organism>
<evidence type="ECO:0000256" key="4">
    <source>
        <dbReference type="SAM" id="Phobius"/>
    </source>
</evidence>
<feature type="transmembrane region" description="Helical" evidence="4">
    <location>
        <begin position="12"/>
        <end position="31"/>
    </location>
</feature>
<keyword evidence="4" id="KW-1133">Transmembrane helix</keyword>
<dbReference type="SUPFAM" id="SSF82171">
    <property type="entry name" value="DPP6 N-terminal domain-like"/>
    <property type="match status" value="1"/>
</dbReference>
<feature type="coiled-coil region" evidence="3">
    <location>
        <begin position="427"/>
        <end position="454"/>
    </location>
</feature>
<dbReference type="PANTHER" id="PTHR19848">
    <property type="entry name" value="WD40 REPEAT PROTEIN"/>
    <property type="match status" value="1"/>
</dbReference>
<dbReference type="EMBL" id="CAADFG010000006">
    <property type="protein sequence ID" value="VFJ87998.1"/>
    <property type="molecule type" value="Genomic_DNA"/>
</dbReference>
<dbReference type="InterPro" id="IPR001680">
    <property type="entry name" value="WD40_rpt"/>
</dbReference>
<keyword evidence="2" id="KW-0677">Repeat</keyword>
<keyword evidence="4" id="KW-0472">Membrane</keyword>
<reference evidence="7" key="1">
    <citation type="submission" date="2019-02" db="EMBL/GenBank/DDBJ databases">
        <authorList>
            <person name="Gruber-Vodicka R. H."/>
            <person name="Seah K. B. B."/>
        </authorList>
    </citation>
    <scope>NUCLEOTIDE SEQUENCE</scope>
    <source>
        <strain evidence="7">BECK_SA2B12</strain>
        <strain evidence="5">BECK_SA2B15</strain>
        <strain evidence="6">BECK_SA2B20</strain>
    </source>
</reference>
<evidence type="ECO:0000313" key="5">
    <source>
        <dbReference type="EMBL" id="VFJ87998.1"/>
    </source>
</evidence>
<name>A0A450UUW3_9GAMM</name>
<keyword evidence="4" id="KW-0812">Transmembrane</keyword>
<keyword evidence="1" id="KW-0853">WD repeat</keyword>
<protein>
    <recommendedName>
        <fullName evidence="8">WD40 repeat</fullName>
    </recommendedName>
</protein>
<evidence type="ECO:0000313" key="6">
    <source>
        <dbReference type="EMBL" id="VFJ89972.1"/>
    </source>
</evidence>
<dbReference type="AlphaFoldDB" id="A0A450UUW3"/>
<dbReference type="EMBL" id="CAADFI010000007">
    <property type="protein sequence ID" value="VFJ89972.1"/>
    <property type="molecule type" value="Genomic_DNA"/>
</dbReference>
<dbReference type="InterPro" id="IPR011044">
    <property type="entry name" value="Quino_amine_DH_bsu"/>
</dbReference>
<proteinExistence type="predicted"/>
<dbReference type="SUPFAM" id="SSF69322">
    <property type="entry name" value="Tricorn protease domain 2"/>
    <property type="match status" value="1"/>
</dbReference>
<evidence type="ECO:0000256" key="1">
    <source>
        <dbReference type="ARBA" id="ARBA00022574"/>
    </source>
</evidence>
<dbReference type="EMBL" id="CAADFJ010000006">
    <property type="protein sequence ID" value="VFJ96348.1"/>
    <property type="molecule type" value="Genomic_DNA"/>
</dbReference>
<evidence type="ECO:0008006" key="8">
    <source>
        <dbReference type="Google" id="ProtNLM"/>
    </source>
</evidence>
<evidence type="ECO:0000256" key="2">
    <source>
        <dbReference type="ARBA" id="ARBA00022737"/>
    </source>
</evidence>
<dbReference type="InterPro" id="IPR015943">
    <property type="entry name" value="WD40/YVTN_repeat-like_dom_sf"/>
</dbReference>
<sequence length="800" mass="89428">MSGENSPFLRAVVALLWFSLGVLLIPLALWLTHMSTEGHSAPIAEIAFSPESGEIVTIGADGQLFWDAATGRESKRRKKTIPSTENPILSADRMLAGPYGRRLVLADGRQMEIWNRAEGGAFCAMDFEDPPKDCLEFEQPPKALALSSNGAEVYAMEESRLLSWETETGRPARAPLRWAAPVLKWYVSPELQRGASFSDGRVTVYSLAQSVAGRVDPAPIASFQATAFAATRDKLLISDAQGTTIRDFNTGKIRKTIGHAKSALAIGVSPDERHAVILEEDGELSIIDLDTEEQVIEALLSDTDTYTDTYTEHAIKEGLSDMEFKKEGLTSLRLSNKTPSQPFRLTLNYRTGVQTWKLADRIHYIRPDLPEKKHAEFVAKIEPSADILAHDVTRNVYFQLEPVDREWFRIQRFDAVTREPTGKIALSKRLRKQLRQEQLRQEQLRQERRRQEESYLATLDTPLQEITTFPLRLVSAISPDGARLAIAVQDTIHILDALTGAEIGRRRVPMPPDASILSLMFTSDGQIAAMDSRSAVSLYNKQAERMVLLGEFRVEPGTLLALSADGERVLVRRGNSLWIADAKNGDRLSRLKTEDGIGEMQEARFSQDGNRVIAWIDDGFRLWDAETGKEIKETRGLDSIDTTVVSRWALSPDGSKIAIVYDGNSTVLIRDVETGKGLRKIKPPHADDGIRALEYTPDGGSLLLISGARWQLWDAVSGELRLESAIPFWHPEIWGWPVLFWWLFLVFVVFFIPTLSWFNRSKKIGFSTNPYLELLDRPGIERYLPPGILSEPSPGQAARG</sequence>
<keyword evidence="3" id="KW-0175">Coiled coil</keyword>